<feature type="binding site" evidence="14">
    <location>
        <position position="148"/>
    </location>
    <ligand>
        <name>NAD(+)</name>
        <dbReference type="ChEBI" id="CHEBI:57540"/>
    </ligand>
</feature>
<reference evidence="17 18" key="2">
    <citation type="submission" date="2010-03" db="EMBL/GenBank/DDBJ databases">
        <authorList>
            <person name="Pajon A."/>
        </authorList>
    </citation>
    <scope>NUCLEOTIDE SEQUENCE [LARGE SCALE GENOMIC DNA]</scope>
    <source>
        <strain evidence="17 18">SGP1</strain>
    </source>
</reference>
<dbReference type="GO" id="GO:0006281">
    <property type="term" value="P:DNA repair"/>
    <property type="evidence" value="ECO:0007669"/>
    <property type="project" value="UniProtKB-KW"/>
</dbReference>
<evidence type="ECO:0000256" key="5">
    <source>
        <dbReference type="ARBA" id="ARBA00022705"/>
    </source>
</evidence>
<evidence type="ECO:0000256" key="2">
    <source>
        <dbReference type="ARBA" id="ARBA00012722"/>
    </source>
</evidence>
<dbReference type="Pfam" id="PF01653">
    <property type="entry name" value="DNA_ligase_aden"/>
    <property type="match status" value="1"/>
</dbReference>
<dbReference type="Pfam" id="PF12826">
    <property type="entry name" value="HHH_2"/>
    <property type="match status" value="1"/>
</dbReference>
<dbReference type="EC" id="6.5.1.2" evidence="2 14"/>
<comment type="similarity">
    <text evidence="13 14">Belongs to the NAD-dependent DNA ligase family. LigA subfamily.</text>
</comment>
<evidence type="ECO:0000313" key="18">
    <source>
        <dbReference type="Proteomes" id="UP000008957"/>
    </source>
</evidence>
<dbReference type="FunFam" id="3.30.470.30:FF:000001">
    <property type="entry name" value="DNA ligase"/>
    <property type="match status" value="1"/>
</dbReference>
<dbReference type="FunFam" id="1.10.150.20:FF:000007">
    <property type="entry name" value="DNA ligase"/>
    <property type="match status" value="1"/>
</dbReference>
<dbReference type="Pfam" id="PF03119">
    <property type="entry name" value="DNA_ligase_ZBD"/>
    <property type="match status" value="1"/>
</dbReference>
<accession>A0AB94IX38</accession>
<feature type="binding site" evidence="14">
    <location>
        <position position="436"/>
    </location>
    <ligand>
        <name>Zn(2+)</name>
        <dbReference type="ChEBI" id="CHEBI:29105"/>
    </ligand>
</feature>
<evidence type="ECO:0000256" key="11">
    <source>
        <dbReference type="ARBA" id="ARBA00023204"/>
    </source>
</evidence>
<keyword evidence="5 14" id="KW-0235">DNA replication</keyword>
<gene>
    <name evidence="14" type="primary">ligA</name>
    <name evidence="17" type="ORF">SY1_11460</name>
</gene>
<dbReference type="SUPFAM" id="SSF47781">
    <property type="entry name" value="RuvA domain 2-like"/>
    <property type="match status" value="1"/>
</dbReference>
<dbReference type="InterPro" id="IPR010994">
    <property type="entry name" value="RuvA_2-like"/>
</dbReference>
<dbReference type="Gene3D" id="2.40.50.140">
    <property type="entry name" value="Nucleic acid-binding proteins"/>
    <property type="match status" value="1"/>
</dbReference>
<dbReference type="PANTHER" id="PTHR23389:SF9">
    <property type="entry name" value="DNA LIGASE"/>
    <property type="match status" value="1"/>
</dbReference>
<feature type="binding site" evidence="14">
    <location>
        <position position="442"/>
    </location>
    <ligand>
        <name>Zn(2+)</name>
        <dbReference type="ChEBI" id="CHEBI:29105"/>
    </ligand>
</feature>
<dbReference type="HAMAP" id="MF_01588">
    <property type="entry name" value="DNA_ligase_A"/>
    <property type="match status" value="1"/>
</dbReference>
<dbReference type="GO" id="GO:0003911">
    <property type="term" value="F:DNA ligase (NAD+) activity"/>
    <property type="evidence" value="ECO:0007669"/>
    <property type="project" value="UniProtKB-UniRule"/>
</dbReference>
<keyword evidence="4 14" id="KW-0436">Ligase</keyword>
<dbReference type="Gene3D" id="1.10.150.20">
    <property type="entry name" value="5' to 3' exonuclease, C-terminal subdomain"/>
    <property type="match status" value="2"/>
</dbReference>
<dbReference type="RefSeq" id="WP_015556468.1">
    <property type="nucleotide sequence ID" value="NC_021038.1"/>
</dbReference>
<dbReference type="InterPro" id="IPR012340">
    <property type="entry name" value="NA-bd_OB-fold"/>
</dbReference>
<dbReference type="AlphaFoldDB" id="A0AB94IX38"/>
<dbReference type="SUPFAM" id="SSF50249">
    <property type="entry name" value="Nucleic acid-binding proteins"/>
    <property type="match status" value="1"/>
</dbReference>
<dbReference type="InterPro" id="IPR041663">
    <property type="entry name" value="DisA/LigA_HHH"/>
</dbReference>
<comment type="function">
    <text evidence="1 14">DNA ligase that catalyzes the formation of phosphodiester linkages between 5'-phosphoryl and 3'-hydroxyl groups in double-stranded DNA using NAD as a coenzyme and as the energy source for the reaction. It is essential for DNA replication and repair of damaged DNA.</text>
</comment>
<dbReference type="Gene3D" id="1.10.287.610">
    <property type="entry name" value="Helix hairpin bin"/>
    <property type="match status" value="1"/>
</dbReference>
<keyword evidence="14" id="KW-0464">Manganese</keyword>
<feature type="domain" description="BRCT" evidence="16">
    <location>
        <begin position="601"/>
        <end position="677"/>
    </location>
</feature>
<dbReference type="KEGG" id="sbr:SY1_11460"/>
<keyword evidence="8 14" id="KW-0862">Zinc</keyword>
<feature type="active site" description="N6-AMP-lysine intermediate" evidence="14">
    <location>
        <position position="127"/>
    </location>
</feature>
<feature type="binding site" evidence="14">
    <location>
        <begin position="45"/>
        <end position="49"/>
    </location>
    <ligand>
        <name>NAD(+)</name>
        <dbReference type="ChEBI" id="CHEBI:57540"/>
    </ligand>
</feature>
<feature type="binding site" evidence="14">
    <location>
        <position position="324"/>
    </location>
    <ligand>
        <name>NAD(+)</name>
        <dbReference type="ChEBI" id="CHEBI:57540"/>
    </ligand>
</feature>
<dbReference type="InterPro" id="IPR036420">
    <property type="entry name" value="BRCT_dom_sf"/>
</dbReference>
<evidence type="ECO:0000256" key="6">
    <source>
        <dbReference type="ARBA" id="ARBA00022723"/>
    </source>
</evidence>
<keyword evidence="18" id="KW-1185">Reference proteome</keyword>
<proteinExistence type="inferred from homology"/>
<evidence type="ECO:0000256" key="10">
    <source>
        <dbReference type="ARBA" id="ARBA00023027"/>
    </source>
</evidence>
<dbReference type="InterPro" id="IPR004150">
    <property type="entry name" value="NAD_DNA_ligase_OB"/>
</dbReference>
<dbReference type="GO" id="GO:0006260">
    <property type="term" value="P:DNA replication"/>
    <property type="evidence" value="ECO:0007669"/>
    <property type="project" value="UniProtKB-KW"/>
</dbReference>
<evidence type="ECO:0000256" key="8">
    <source>
        <dbReference type="ARBA" id="ARBA00022833"/>
    </source>
</evidence>
<evidence type="ECO:0000256" key="4">
    <source>
        <dbReference type="ARBA" id="ARBA00022598"/>
    </source>
</evidence>
<dbReference type="InterPro" id="IPR018239">
    <property type="entry name" value="DNA_ligase_AS"/>
</dbReference>
<feature type="binding site" evidence="14">
    <location>
        <position position="125"/>
    </location>
    <ligand>
        <name>NAD(+)</name>
        <dbReference type="ChEBI" id="CHEBI:57540"/>
    </ligand>
</feature>
<dbReference type="PROSITE" id="PS50172">
    <property type="entry name" value="BRCT"/>
    <property type="match status" value="1"/>
</dbReference>
<feature type="binding site" evidence="14">
    <location>
        <position position="418"/>
    </location>
    <ligand>
        <name>Zn(2+)</name>
        <dbReference type="ChEBI" id="CHEBI:29105"/>
    </ligand>
</feature>
<dbReference type="EMBL" id="FP929056">
    <property type="protein sequence ID" value="CBL28321.1"/>
    <property type="molecule type" value="Genomic_DNA"/>
</dbReference>
<evidence type="ECO:0000256" key="1">
    <source>
        <dbReference type="ARBA" id="ARBA00004067"/>
    </source>
</evidence>
<evidence type="ECO:0000256" key="9">
    <source>
        <dbReference type="ARBA" id="ARBA00022842"/>
    </source>
</evidence>
<dbReference type="FunFam" id="1.10.150.20:FF:000006">
    <property type="entry name" value="DNA ligase"/>
    <property type="match status" value="1"/>
</dbReference>
<protein>
    <recommendedName>
        <fullName evidence="3 14">DNA ligase</fullName>
        <ecNumber evidence="2 14">6.5.1.2</ecNumber>
    </recommendedName>
    <alternativeName>
        <fullName evidence="14">Polydeoxyribonucleotide synthase [NAD(+)]</fullName>
    </alternativeName>
</protein>
<evidence type="ECO:0000256" key="3">
    <source>
        <dbReference type="ARBA" id="ARBA00013308"/>
    </source>
</evidence>
<keyword evidence="11 14" id="KW-0234">DNA repair</keyword>
<dbReference type="SUPFAM" id="SSF52113">
    <property type="entry name" value="BRCT domain"/>
    <property type="match status" value="1"/>
</dbReference>
<dbReference type="GO" id="GO:0046872">
    <property type="term" value="F:metal ion binding"/>
    <property type="evidence" value="ECO:0007669"/>
    <property type="project" value="UniProtKB-KW"/>
</dbReference>
<dbReference type="SMART" id="SM00532">
    <property type="entry name" value="LIGANc"/>
    <property type="match status" value="1"/>
</dbReference>
<dbReference type="Pfam" id="PF00533">
    <property type="entry name" value="BRCT"/>
    <property type="match status" value="1"/>
</dbReference>
<dbReference type="NCBIfam" id="NF005932">
    <property type="entry name" value="PRK07956.1"/>
    <property type="match status" value="1"/>
</dbReference>
<evidence type="ECO:0000313" key="17">
    <source>
        <dbReference type="EMBL" id="CBL28321.1"/>
    </source>
</evidence>
<dbReference type="InterPro" id="IPR013840">
    <property type="entry name" value="DNAligase_N"/>
</dbReference>
<dbReference type="PIRSF" id="PIRSF001604">
    <property type="entry name" value="LigA"/>
    <property type="match status" value="1"/>
</dbReference>
<dbReference type="PROSITE" id="PS01056">
    <property type="entry name" value="DNA_LIGASE_N2"/>
    <property type="match status" value="1"/>
</dbReference>
<feature type="binding site" evidence="14">
    <location>
        <position position="300"/>
    </location>
    <ligand>
        <name>NAD(+)</name>
        <dbReference type="ChEBI" id="CHEBI:57540"/>
    </ligand>
</feature>
<keyword evidence="6 14" id="KW-0479">Metal-binding</keyword>
<dbReference type="Pfam" id="PF14520">
    <property type="entry name" value="HHH_5"/>
    <property type="match status" value="1"/>
</dbReference>
<feature type="binding site" evidence="14">
    <location>
        <begin position="94"/>
        <end position="95"/>
    </location>
    <ligand>
        <name>NAD(+)</name>
        <dbReference type="ChEBI" id="CHEBI:57540"/>
    </ligand>
</feature>
<evidence type="ECO:0000256" key="13">
    <source>
        <dbReference type="ARBA" id="ARBA00060881"/>
    </source>
</evidence>
<feature type="binding site" evidence="14">
    <location>
        <position position="421"/>
    </location>
    <ligand>
        <name>Zn(2+)</name>
        <dbReference type="ChEBI" id="CHEBI:29105"/>
    </ligand>
</feature>
<comment type="catalytic activity">
    <reaction evidence="12 14 15">
        <text>NAD(+) + (deoxyribonucleotide)n-3'-hydroxyl + 5'-phospho-(deoxyribonucleotide)m = (deoxyribonucleotide)n+m + AMP + beta-nicotinamide D-nucleotide.</text>
        <dbReference type="EC" id="6.5.1.2"/>
    </reaction>
</comment>
<dbReference type="Gene3D" id="6.20.10.30">
    <property type="match status" value="1"/>
</dbReference>
<dbReference type="Proteomes" id="UP000008957">
    <property type="component" value="Chromosome"/>
</dbReference>
<keyword evidence="9 14" id="KW-0460">Magnesium</keyword>
<dbReference type="InterPro" id="IPR033136">
    <property type="entry name" value="DNA_ligase_CS"/>
</dbReference>
<evidence type="ECO:0000259" key="16">
    <source>
        <dbReference type="PROSITE" id="PS50172"/>
    </source>
</evidence>
<dbReference type="InterPro" id="IPR004149">
    <property type="entry name" value="Znf_DNAligase_C4"/>
</dbReference>
<reference evidence="18" key="1">
    <citation type="submission" date="2010-03" db="EMBL/GenBank/DDBJ databases">
        <title>The genome sequence of Synergistetes sp. SGP1.</title>
        <authorList>
            <consortium name="metaHIT consortium -- http://www.metahit.eu/"/>
            <person name="Pajon A."/>
            <person name="Turner K."/>
            <person name="Parkhill J."/>
            <person name="Wade W."/>
            <person name="Vartoukian S."/>
        </authorList>
    </citation>
    <scope>NUCLEOTIDE SEQUENCE [LARGE SCALE GENOMIC DNA]</scope>
    <source>
        <strain evidence="18">SGP1</strain>
    </source>
</reference>
<dbReference type="GO" id="GO:0005829">
    <property type="term" value="C:cytosol"/>
    <property type="evidence" value="ECO:0007669"/>
    <property type="project" value="TreeGrafter"/>
</dbReference>
<dbReference type="SMART" id="SM00292">
    <property type="entry name" value="BRCT"/>
    <property type="match status" value="1"/>
</dbReference>
<name>A0AB94IX38_9BACT</name>
<dbReference type="CDD" id="cd17748">
    <property type="entry name" value="BRCT_DNA_ligase_like"/>
    <property type="match status" value="1"/>
</dbReference>
<evidence type="ECO:0000256" key="15">
    <source>
        <dbReference type="RuleBase" id="RU000618"/>
    </source>
</evidence>
<dbReference type="Pfam" id="PF03120">
    <property type="entry name" value="OB_DNA_ligase"/>
    <property type="match status" value="1"/>
</dbReference>
<dbReference type="CDD" id="cd00114">
    <property type="entry name" value="LIGANc"/>
    <property type="match status" value="1"/>
</dbReference>
<keyword evidence="7 14" id="KW-0227">DNA damage</keyword>
<evidence type="ECO:0000256" key="7">
    <source>
        <dbReference type="ARBA" id="ARBA00022763"/>
    </source>
</evidence>
<dbReference type="PROSITE" id="PS01055">
    <property type="entry name" value="DNA_LIGASE_N1"/>
    <property type="match status" value="1"/>
</dbReference>
<dbReference type="InterPro" id="IPR013839">
    <property type="entry name" value="DNAligase_adenylation"/>
</dbReference>
<dbReference type="SUPFAM" id="SSF56091">
    <property type="entry name" value="DNA ligase/mRNA capping enzyme, catalytic domain"/>
    <property type="match status" value="1"/>
</dbReference>
<dbReference type="FunFam" id="2.40.50.140:FF:000012">
    <property type="entry name" value="DNA ligase"/>
    <property type="match status" value="1"/>
</dbReference>
<dbReference type="NCBIfam" id="TIGR00575">
    <property type="entry name" value="dnlj"/>
    <property type="match status" value="1"/>
</dbReference>
<organism evidence="17 18">
    <name type="scientific">Fretibacterium fastidiosum</name>
    <dbReference type="NCBI Taxonomy" id="651822"/>
    <lineage>
        <taxon>Bacteria</taxon>
        <taxon>Thermotogati</taxon>
        <taxon>Synergistota</taxon>
        <taxon>Synergistia</taxon>
        <taxon>Synergistales</taxon>
        <taxon>Aminobacteriaceae</taxon>
        <taxon>Fretibacterium</taxon>
    </lineage>
</organism>
<feature type="binding site" evidence="14">
    <location>
        <position position="184"/>
    </location>
    <ligand>
        <name>NAD(+)</name>
        <dbReference type="ChEBI" id="CHEBI:57540"/>
    </ligand>
</feature>
<dbReference type="InterPro" id="IPR001679">
    <property type="entry name" value="DNA_ligase"/>
</dbReference>
<dbReference type="InterPro" id="IPR001357">
    <property type="entry name" value="BRCT_dom"/>
</dbReference>
<dbReference type="Gene3D" id="3.30.470.30">
    <property type="entry name" value="DNA ligase/mRNA capping enzyme"/>
    <property type="match status" value="1"/>
</dbReference>
<evidence type="ECO:0000256" key="14">
    <source>
        <dbReference type="HAMAP-Rule" id="MF_01588"/>
    </source>
</evidence>
<sequence>MNDVGGVDRGLERGQDDAARMAELYEELAHHARLYYDEDAPEIPDAEYDALVRELAELERAHPDRVRPDSPTRRVGGTVLEGFEKVRHERPMLSLDNVFSAGELSSFLERIRGDVPEDDWTFTCEMKIDGLAVSLLYEDGRFVRGATRGDGRVGEDVTENLRTLRTLPMRLKGAPAGRVEVRGEVLMTWDRFNALNERREELGEPPFANPRNAAAGTMRQLDSRIVAERGLDAFLYYLVDAPSLGVTRQGDALEWLAERGLPIQPAWRRCASLAEAEAFIVEWQERRFSLPYVTDGAVVKLDDLTLWDGLGATAHAPRWAVAYKYPPEEARTRILSIDVSVGRTGALTPVANLEPVRLAGTVVQRAGLHNEDEIRRKDVRVGDVVRVRKAAEIIPEVVAVEKECRTGAERPFEMPERCPACGSEAVRLPDEAVLRCPNRASCPAQLKEGLRYFASRAGLDIRGLGERLAEQLIDSGRVKTLSDVYDLPEEDWASLDRMGEKSARNLMGALEASKDRPLSALIAALGIRFVGRRVAELLAERFGSMDALSAASEAEIADVEGVGPVIASSVEAFFRDEANLALVERLRERGLNFSSGDAAGHEGTELEGKSFVFTGELSSMKRAEAEALVRAHGGSASGSVSSKTSFLVAGAGGGSKRRRAEELGVPIVSEEDFLRMIGGSAPA</sequence>
<comment type="cofactor">
    <cofactor evidence="14">
        <name>Mg(2+)</name>
        <dbReference type="ChEBI" id="CHEBI:18420"/>
    </cofactor>
    <cofactor evidence="14">
        <name>Mn(2+)</name>
        <dbReference type="ChEBI" id="CHEBI:29035"/>
    </cofactor>
</comment>
<keyword evidence="10 14" id="KW-0520">NAD</keyword>
<dbReference type="Gene3D" id="3.40.50.10190">
    <property type="entry name" value="BRCT domain"/>
    <property type="match status" value="1"/>
</dbReference>
<evidence type="ECO:0000256" key="12">
    <source>
        <dbReference type="ARBA" id="ARBA00034005"/>
    </source>
</evidence>
<dbReference type="PANTHER" id="PTHR23389">
    <property type="entry name" value="CHROMOSOME TRANSMISSION FIDELITY FACTOR 18"/>
    <property type="match status" value="1"/>
</dbReference>